<dbReference type="EMBL" id="UINC01010741">
    <property type="protein sequence ID" value="SVA47678.1"/>
    <property type="molecule type" value="Genomic_DNA"/>
</dbReference>
<keyword evidence="1" id="KW-0812">Transmembrane</keyword>
<keyword evidence="1" id="KW-0472">Membrane</keyword>
<reference evidence="2" key="1">
    <citation type="submission" date="2018-05" db="EMBL/GenBank/DDBJ databases">
        <authorList>
            <person name="Lanie J.A."/>
            <person name="Ng W.-L."/>
            <person name="Kazmierczak K.M."/>
            <person name="Andrzejewski T.M."/>
            <person name="Davidsen T.M."/>
            <person name="Wayne K.J."/>
            <person name="Tettelin H."/>
            <person name="Glass J.I."/>
            <person name="Rusch D."/>
            <person name="Podicherti R."/>
            <person name="Tsui H.-C.T."/>
            <person name="Winkler M.E."/>
        </authorList>
    </citation>
    <scope>NUCLEOTIDE SEQUENCE</scope>
</reference>
<protein>
    <recommendedName>
        <fullName evidence="3">Polysaccharide biosynthesis protein</fullName>
    </recommendedName>
</protein>
<accession>A0A381W6T2</accession>
<gene>
    <name evidence="2" type="ORF">METZ01_LOCUS100532</name>
</gene>
<feature type="transmembrane region" description="Helical" evidence="1">
    <location>
        <begin position="48"/>
        <end position="67"/>
    </location>
</feature>
<evidence type="ECO:0000256" key="1">
    <source>
        <dbReference type="SAM" id="Phobius"/>
    </source>
</evidence>
<feature type="non-terminal residue" evidence="2">
    <location>
        <position position="111"/>
    </location>
</feature>
<evidence type="ECO:0008006" key="3">
    <source>
        <dbReference type="Google" id="ProtNLM"/>
    </source>
</evidence>
<organism evidence="2">
    <name type="scientific">marine metagenome</name>
    <dbReference type="NCBI Taxonomy" id="408172"/>
    <lineage>
        <taxon>unclassified sequences</taxon>
        <taxon>metagenomes</taxon>
        <taxon>ecological metagenomes</taxon>
    </lineage>
</organism>
<sequence length="111" mass="12690">MANRTTEKRRIYLIVIYDVMMIVASLFLAFCLRYDFRIPAASFTGLGGYLLWALPVKLSVFYLFGLYRGMYRYTSIWDLVNVGKATVIAALIINSVFLIVPLFRVIPPAIL</sequence>
<proteinExistence type="predicted"/>
<keyword evidence="1" id="KW-1133">Transmembrane helix</keyword>
<dbReference type="AlphaFoldDB" id="A0A381W6T2"/>
<evidence type="ECO:0000313" key="2">
    <source>
        <dbReference type="EMBL" id="SVA47678.1"/>
    </source>
</evidence>
<name>A0A381W6T2_9ZZZZ</name>
<feature type="transmembrane region" description="Helical" evidence="1">
    <location>
        <begin position="12"/>
        <end position="36"/>
    </location>
</feature>
<feature type="transmembrane region" description="Helical" evidence="1">
    <location>
        <begin position="79"/>
        <end position="103"/>
    </location>
</feature>